<reference evidence="1" key="1">
    <citation type="submission" date="2021-05" db="EMBL/GenBank/DDBJ databases">
        <title>Complete genome sequence of the cellulolytic planctomycete Telmatocola sphagniphila SP2T and characterization of the first cellulase from planctomycetes.</title>
        <authorList>
            <person name="Rakitin A.L."/>
            <person name="Beletsky A.V."/>
            <person name="Naumoff D.G."/>
            <person name="Kulichevskaya I.S."/>
            <person name="Mardanov A.V."/>
            <person name="Ravin N.V."/>
            <person name="Dedysh S.N."/>
        </authorList>
    </citation>
    <scope>NUCLEOTIDE SEQUENCE</scope>
    <source>
        <strain evidence="1">SP2T</strain>
    </source>
</reference>
<keyword evidence="2" id="KW-1185">Reference proteome</keyword>
<sequence>MTTHLRRNQYGNFRLTDAIRPGPGLSIFPAEGYRVGMYRDSYTGKTLPMLSAAISAEKIFDLFLELIVPLGTTVHVILESSHDGSRDSVRCCRRTDIDTPVLSSYCWEFENLLLNDGCTALSVLADRKRLEVQFDEHKLFHVYGKRLKPFEKILENYGIPLNNELKLICEDEHLHHSTVRFQDEFQQLAERLGAELPSRVLSDSDDNGW</sequence>
<dbReference type="EMBL" id="CP074694">
    <property type="protein sequence ID" value="QVL34921.1"/>
    <property type="molecule type" value="Genomic_DNA"/>
</dbReference>
<evidence type="ECO:0000313" key="1">
    <source>
        <dbReference type="EMBL" id="QVL34921.1"/>
    </source>
</evidence>
<evidence type="ECO:0000313" key="2">
    <source>
        <dbReference type="Proteomes" id="UP000676194"/>
    </source>
</evidence>
<proteinExistence type="predicted"/>
<accession>A0A8E6BAT1</accession>
<dbReference type="KEGG" id="tsph:KIH39_14385"/>
<protein>
    <submittedName>
        <fullName evidence="1">Uncharacterized protein</fullName>
    </submittedName>
</protein>
<name>A0A8E6BAT1_9BACT</name>
<dbReference type="Proteomes" id="UP000676194">
    <property type="component" value="Chromosome"/>
</dbReference>
<dbReference type="AlphaFoldDB" id="A0A8E6BAT1"/>
<gene>
    <name evidence="1" type="ORF">KIH39_14385</name>
</gene>
<organism evidence="1 2">
    <name type="scientific">Telmatocola sphagniphila</name>
    <dbReference type="NCBI Taxonomy" id="1123043"/>
    <lineage>
        <taxon>Bacteria</taxon>
        <taxon>Pseudomonadati</taxon>
        <taxon>Planctomycetota</taxon>
        <taxon>Planctomycetia</taxon>
        <taxon>Gemmatales</taxon>
        <taxon>Gemmataceae</taxon>
    </lineage>
</organism>